<name>A0A346PJ60_9EURY</name>
<dbReference type="AlphaFoldDB" id="A0A346PJ60"/>
<gene>
    <name evidence="1" type="ORF">AArc1_3252</name>
</gene>
<dbReference type="EMBL" id="CP024047">
    <property type="protein sequence ID" value="AXR79555.1"/>
    <property type="molecule type" value="Genomic_DNA"/>
</dbReference>
<protein>
    <submittedName>
        <fullName evidence="1">Uncharacterized protein</fullName>
    </submittedName>
</protein>
<sequence length="171" mass="18894">MTDDGLPLSGPEWDELLEDATAIADGYREAGWDTVVCESVSVSPTTVEDRVGLDVFVSEDEYERVASLVDGGVMIDDAEVYYRPADGADRRFALVVERASESETAVCLPLTYSFDRARPVLETALLEGELLVYVRPIDGTEPSVEPPEANEWITFSHDDPSLFLDENDVRT</sequence>
<dbReference type="Proteomes" id="UP000258707">
    <property type="component" value="Chromosome"/>
</dbReference>
<accession>A0A346PJ60</accession>
<dbReference type="KEGG" id="nan:AArc1_3252"/>
<dbReference type="InterPro" id="IPR055951">
    <property type="entry name" value="DUF7529"/>
</dbReference>
<dbReference type="Pfam" id="PF24373">
    <property type="entry name" value="DUF7529"/>
    <property type="match status" value="1"/>
</dbReference>
<reference evidence="2" key="1">
    <citation type="submission" date="2017-10" db="EMBL/GenBank/DDBJ databases">
        <title>Phenotypic and genomic properties of facultatively anaerobic sulfur-reducing natronoarchaea from hypersaline soda lakes.</title>
        <authorList>
            <person name="Sorokin D.Y."/>
            <person name="Kublanov I.V."/>
            <person name="Roman P."/>
            <person name="Sinninghe Damste J.S."/>
            <person name="Golyshin P.N."/>
            <person name="Rojo D."/>
            <person name="Ciordia S."/>
            <person name="Mena Md.C."/>
            <person name="Ferrer M."/>
            <person name="Messina E."/>
            <person name="Smedile F."/>
            <person name="La Spada G."/>
            <person name="La Cono V."/>
            <person name="Yakimov M.M."/>
        </authorList>
    </citation>
    <scope>NUCLEOTIDE SEQUENCE [LARGE SCALE GENOMIC DNA]</scope>
    <source>
        <strain evidence="2">AArc1</strain>
    </source>
</reference>
<dbReference type="GeneID" id="37640011"/>
<organism evidence="1 2">
    <name type="scientific">Natrarchaeobaculum sulfurireducens</name>
    <dbReference type="NCBI Taxonomy" id="2044521"/>
    <lineage>
        <taxon>Archaea</taxon>
        <taxon>Methanobacteriati</taxon>
        <taxon>Methanobacteriota</taxon>
        <taxon>Stenosarchaea group</taxon>
        <taxon>Halobacteria</taxon>
        <taxon>Halobacteriales</taxon>
        <taxon>Natrialbaceae</taxon>
        <taxon>Natrarchaeobaculum</taxon>
    </lineage>
</organism>
<proteinExistence type="predicted"/>
<evidence type="ECO:0000313" key="2">
    <source>
        <dbReference type="Proteomes" id="UP000258707"/>
    </source>
</evidence>
<evidence type="ECO:0000313" key="1">
    <source>
        <dbReference type="EMBL" id="AXR79555.1"/>
    </source>
</evidence>
<dbReference type="RefSeq" id="WP_117365486.1">
    <property type="nucleotide sequence ID" value="NZ_CP024047.1"/>
</dbReference>